<comment type="caution">
    <text evidence="1">The sequence shown here is derived from an EMBL/GenBank/DDBJ whole genome shotgun (WGS) entry which is preliminary data.</text>
</comment>
<keyword evidence="2" id="KW-1185">Reference proteome</keyword>
<accession>A0A315V954</accession>
<name>A0A315V954_GAMAF</name>
<dbReference type="Gene3D" id="3.30.60.20">
    <property type="match status" value="1"/>
</dbReference>
<dbReference type="STRING" id="33528.ENSGAFP00000024522"/>
<dbReference type="AlphaFoldDB" id="A0A315V954"/>
<evidence type="ECO:0000313" key="2">
    <source>
        <dbReference type="Proteomes" id="UP000250572"/>
    </source>
</evidence>
<reference evidence="1 2" key="1">
    <citation type="journal article" date="2018" name="G3 (Bethesda)">
        <title>A High-Quality Reference Genome for the Invasive Mosquitofish Gambusia affinis Using a Chicago Library.</title>
        <authorList>
            <person name="Hoffberg S.L."/>
            <person name="Troendle N.J."/>
            <person name="Glenn T.C."/>
            <person name="Mahmud O."/>
            <person name="Louha S."/>
            <person name="Chalopin D."/>
            <person name="Bennetzen J.L."/>
            <person name="Mauricio R."/>
        </authorList>
    </citation>
    <scope>NUCLEOTIDE SEQUENCE [LARGE SCALE GENOMIC DNA]</scope>
    <source>
        <strain evidence="1">NE01/NJP1002.9</strain>
        <tissue evidence="1">Muscle</tissue>
    </source>
</reference>
<sequence>MAESTRPGPADPDAANCRAASPAAVKRRVQQSTMGHCFRKVTLTKPTFCHSCSDFVWGLIGFLCEATCSFQRHPCSNTPESNEWLLARESRHFIRSVGVTMHLKVAGREIWRTGLMSPDLVDKTRPVRHNSGQTVRGVSSILGSEFGAEVESLAWQQKASGMLRACPVD</sequence>
<dbReference type="EMBL" id="NHOQ01002284">
    <property type="protein sequence ID" value="PWA18583.1"/>
    <property type="molecule type" value="Genomic_DNA"/>
</dbReference>
<dbReference type="SUPFAM" id="SSF57889">
    <property type="entry name" value="Cysteine-rich domain"/>
    <property type="match status" value="1"/>
</dbReference>
<dbReference type="Proteomes" id="UP000250572">
    <property type="component" value="Unassembled WGS sequence"/>
</dbReference>
<gene>
    <name evidence="1" type="ORF">CCH79_00005506</name>
</gene>
<dbReference type="InterPro" id="IPR046349">
    <property type="entry name" value="C1-like_sf"/>
</dbReference>
<evidence type="ECO:0000313" key="1">
    <source>
        <dbReference type="EMBL" id="PWA18583.1"/>
    </source>
</evidence>
<protein>
    <recommendedName>
        <fullName evidence="3">Phorbol-ester/DAG-type domain-containing protein</fullName>
    </recommendedName>
</protein>
<proteinExistence type="predicted"/>
<organism evidence="1 2">
    <name type="scientific">Gambusia affinis</name>
    <name type="common">Western mosquitofish</name>
    <name type="synonym">Heterandria affinis</name>
    <dbReference type="NCBI Taxonomy" id="33528"/>
    <lineage>
        <taxon>Eukaryota</taxon>
        <taxon>Metazoa</taxon>
        <taxon>Chordata</taxon>
        <taxon>Craniata</taxon>
        <taxon>Vertebrata</taxon>
        <taxon>Euteleostomi</taxon>
        <taxon>Actinopterygii</taxon>
        <taxon>Neopterygii</taxon>
        <taxon>Teleostei</taxon>
        <taxon>Neoteleostei</taxon>
        <taxon>Acanthomorphata</taxon>
        <taxon>Ovalentaria</taxon>
        <taxon>Atherinomorphae</taxon>
        <taxon>Cyprinodontiformes</taxon>
        <taxon>Poeciliidae</taxon>
        <taxon>Poeciliinae</taxon>
        <taxon>Gambusia</taxon>
    </lineage>
</organism>
<evidence type="ECO:0008006" key="3">
    <source>
        <dbReference type="Google" id="ProtNLM"/>
    </source>
</evidence>